<feature type="non-terminal residue" evidence="1">
    <location>
        <position position="1"/>
    </location>
</feature>
<gene>
    <name evidence="1" type="ORF">GIL414_LOCUS77638</name>
</gene>
<comment type="caution">
    <text evidence="1">The sequence shown here is derived from an EMBL/GenBank/DDBJ whole genome shotgun (WGS) entry which is preliminary data.</text>
</comment>
<sequence length="275" mass="32109">NVDSIKDIPVLNQNSISEGININYDIKIFKFYNVIQALLYTSKASRVDGDNEKMKMIDLVDEKSAEKMLQDYVRKRYENQYATDLAIKGRSERTELIAELVQSIITSRDHNEVIKFMRDGLIRGKTQVVIANSSSLGFVELKDKLLDFNEKIPRRLDIIKVFLLGRDYKNNDEPVWNNGNVLFIPNLCDYERVFVSCGYQDEWNKIKEEYMKRNLHIYRDGFNRHGHGNTKPSYWAFGYQTLQLYKDNVPAEVFKEYCEIHHDCCGVSQIHGLLS</sequence>
<protein>
    <submittedName>
        <fullName evidence="1">Uncharacterized protein</fullName>
    </submittedName>
</protein>
<dbReference type="Proteomes" id="UP000681720">
    <property type="component" value="Unassembled WGS sequence"/>
</dbReference>
<evidence type="ECO:0000313" key="1">
    <source>
        <dbReference type="EMBL" id="CAF5204379.1"/>
    </source>
</evidence>
<reference evidence="1" key="1">
    <citation type="submission" date="2021-02" db="EMBL/GenBank/DDBJ databases">
        <authorList>
            <person name="Nowell W R."/>
        </authorList>
    </citation>
    <scope>NUCLEOTIDE SEQUENCE</scope>
</reference>
<proteinExistence type="predicted"/>
<accession>A0A8S3IQN6</accession>
<organism evidence="1 2">
    <name type="scientific">Rotaria magnacalcarata</name>
    <dbReference type="NCBI Taxonomy" id="392030"/>
    <lineage>
        <taxon>Eukaryota</taxon>
        <taxon>Metazoa</taxon>
        <taxon>Spiralia</taxon>
        <taxon>Gnathifera</taxon>
        <taxon>Rotifera</taxon>
        <taxon>Eurotatoria</taxon>
        <taxon>Bdelloidea</taxon>
        <taxon>Philodinida</taxon>
        <taxon>Philodinidae</taxon>
        <taxon>Rotaria</taxon>
    </lineage>
</organism>
<dbReference type="EMBL" id="CAJOBJ010348084">
    <property type="protein sequence ID" value="CAF5204379.1"/>
    <property type="molecule type" value="Genomic_DNA"/>
</dbReference>
<evidence type="ECO:0000313" key="2">
    <source>
        <dbReference type="Proteomes" id="UP000681720"/>
    </source>
</evidence>
<dbReference type="AlphaFoldDB" id="A0A8S3IQN6"/>
<name>A0A8S3IQN6_9BILA</name>